<dbReference type="FunFam" id="2.60.40.2310:FF:000001">
    <property type="entry name" value="Subtilisin-like protease SBT1.5"/>
    <property type="match status" value="1"/>
</dbReference>
<dbReference type="PROSITE" id="PS00138">
    <property type="entry name" value="SUBTILASE_SER"/>
    <property type="match status" value="1"/>
</dbReference>
<dbReference type="GO" id="GO:0004252">
    <property type="term" value="F:serine-type endopeptidase activity"/>
    <property type="evidence" value="ECO:0007669"/>
    <property type="project" value="InterPro"/>
</dbReference>
<comment type="subcellular location">
    <subcellularLocation>
        <location evidence="1">Secreted</location>
    </subcellularLocation>
</comment>
<gene>
    <name evidence="10" type="ORF">Tsubulata_033679</name>
</gene>
<dbReference type="GO" id="GO:0005576">
    <property type="term" value="C:extracellular region"/>
    <property type="evidence" value="ECO:0007669"/>
    <property type="project" value="UniProtKB-SubCell"/>
</dbReference>
<dbReference type="InterPro" id="IPR045051">
    <property type="entry name" value="SBT"/>
</dbReference>
<dbReference type="InterPro" id="IPR000209">
    <property type="entry name" value="Peptidase_S8/S53_dom"/>
</dbReference>
<evidence type="ECO:0000256" key="4">
    <source>
        <dbReference type="ARBA" id="ARBA00022729"/>
    </source>
</evidence>
<comment type="similarity">
    <text evidence="2 7">Belongs to the peptidase S8 family.</text>
</comment>
<dbReference type="GO" id="GO:0006508">
    <property type="term" value="P:proteolysis"/>
    <property type="evidence" value="ECO:0007669"/>
    <property type="project" value="UniProtKB-KW"/>
</dbReference>
<evidence type="ECO:0000259" key="9">
    <source>
        <dbReference type="Pfam" id="PF17766"/>
    </source>
</evidence>
<evidence type="ECO:0000313" key="10">
    <source>
        <dbReference type="EMBL" id="KAJ4847150.1"/>
    </source>
</evidence>
<dbReference type="AlphaFoldDB" id="A0A9Q0GBW4"/>
<keyword evidence="6" id="KW-0720">Serine protease</keyword>
<dbReference type="EMBL" id="JAKUCV010001244">
    <property type="protein sequence ID" value="KAJ4847150.1"/>
    <property type="molecule type" value="Genomic_DNA"/>
</dbReference>
<evidence type="ECO:0000256" key="5">
    <source>
        <dbReference type="ARBA" id="ARBA00022801"/>
    </source>
</evidence>
<reference evidence="10" key="2">
    <citation type="journal article" date="2023" name="Plants (Basel)">
        <title>Annotation of the Turnera subulata (Passifloraceae) Draft Genome Reveals the S-Locus Evolved after the Divergence of Turneroideae from Passifloroideae in a Stepwise Manner.</title>
        <authorList>
            <person name="Henning P.M."/>
            <person name="Roalson E.H."/>
            <person name="Mir W."/>
            <person name="McCubbin A.G."/>
            <person name="Shore J.S."/>
        </authorList>
    </citation>
    <scope>NUCLEOTIDE SEQUENCE</scope>
    <source>
        <strain evidence="10">F60SS</strain>
    </source>
</reference>
<accession>A0A9Q0GBW4</accession>
<keyword evidence="11" id="KW-1185">Reference proteome</keyword>
<comment type="caution">
    <text evidence="7">Lacks conserved residue(s) required for the propagation of feature annotation.</text>
</comment>
<keyword evidence="5" id="KW-0378">Hydrolase</keyword>
<dbReference type="Pfam" id="PF00082">
    <property type="entry name" value="Peptidase_S8"/>
    <property type="match status" value="1"/>
</dbReference>
<sequence length="274" mass="29575">MASFSSVGPNTVTPEIIKPDITAPGVNIIAAYSEAASPTESEFDNRRIPYITESGTSMSCPHVSGVAGLLKTLHPDWSPAAIRSAIMTTARTRDNTVISMQTDSSTKATPFDYGAGHIRPNRAQDPGLVYDLNANDYLDFLCSLGYNQSLIELVAGGLYECPESVSLLNFNYPSIAVPRLTHSITLTRKLKNVGEPGRYAARVTEPYGISVIVDPKVLVFDKIGDERSFTVTLEAKWPGAAKDYEFGHLIWADGKGHYVRSPIAVATAAPAPLK</sequence>
<dbReference type="InterPro" id="IPR036852">
    <property type="entry name" value="Peptidase_S8/S53_dom_sf"/>
</dbReference>
<dbReference type="Gene3D" id="2.60.40.2310">
    <property type="match status" value="1"/>
</dbReference>
<name>A0A9Q0GBW4_9ROSI</name>
<evidence type="ECO:0008006" key="12">
    <source>
        <dbReference type="Google" id="ProtNLM"/>
    </source>
</evidence>
<protein>
    <recommendedName>
        <fullName evidence="12">Peptidase S8/S53 domain-containing protein</fullName>
    </recommendedName>
</protein>
<evidence type="ECO:0000256" key="6">
    <source>
        <dbReference type="ARBA" id="ARBA00022825"/>
    </source>
</evidence>
<dbReference type="Gene3D" id="3.40.50.200">
    <property type="entry name" value="Peptidase S8/S53 domain"/>
    <property type="match status" value="1"/>
</dbReference>
<dbReference type="SUPFAM" id="SSF52743">
    <property type="entry name" value="Subtilisin-like"/>
    <property type="match status" value="1"/>
</dbReference>
<feature type="domain" description="Peptidase S8/S53" evidence="8">
    <location>
        <begin position="1"/>
        <end position="116"/>
    </location>
</feature>
<reference evidence="10" key="1">
    <citation type="submission" date="2022-02" db="EMBL/GenBank/DDBJ databases">
        <authorList>
            <person name="Henning P.M."/>
            <person name="McCubbin A.G."/>
            <person name="Shore J.S."/>
        </authorList>
    </citation>
    <scope>NUCLEOTIDE SEQUENCE</scope>
    <source>
        <strain evidence="10">F60SS</strain>
        <tissue evidence="10">Leaves</tissue>
    </source>
</reference>
<evidence type="ECO:0000256" key="7">
    <source>
        <dbReference type="PROSITE-ProRule" id="PRU01240"/>
    </source>
</evidence>
<evidence type="ECO:0000256" key="2">
    <source>
        <dbReference type="ARBA" id="ARBA00011073"/>
    </source>
</evidence>
<dbReference type="PANTHER" id="PTHR10795">
    <property type="entry name" value="PROPROTEIN CONVERTASE SUBTILISIN/KEXIN"/>
    <property type="match status" value="1"/>
</dbReference>
<evidence type="ECO:0000256" key="1">
    <source>
        <dbReference type="ARBA" id="ARBA00004613"/>
    </source>
</evidence>
<dbReference type="PROSITE" id="PS51892">
    <property type="entry name" value="SUBTILASE"/>
    <property type="match status" value="1"/>
</dbReference>
<dbReference type="OrthoDB" id="206201at2759"/>
<comment type="caution">
    <text evidence="10">The sequence shown here is derived from an EMBL/GenBank/DDBJ whole genome shotgun (WGS) entry which is preliminary data.</text>
</comment>
<proteinExistence type="inferred from homology"/>
<dbReference type="InterPro" id="IPR041469">
    <property type="entry name" value="Subtilisin-like_FN3"/>
</dbReference>
<evidence type="ECO:0000256" key="3">
    <source>
        <dbReference type="ARBA" id="ARBA00022670"/>
    </source>
</evidence>
<dbReference type="Pfam" id="PF17766">
    <property type="entry name" value="fn3_6"/>
    <property type="match status" value="1"/>
</dbReference>
<feature type="domain" description="Subtilisin-like protease fibronectin type-III" evidence="9">
    <location>
        <begin position="169"/>
        <end position="265"/>
    </location>
</feature>
<evidence type="ECO:0000313" key="11">
    <source>
        <dbReference type="Proteomes" id="UP001141552"/>
    </source>
</evidence>
<keyword evidence="4" id="KW-0732">Signal</keyword>
<dbReference type="InterPro" id="IPR023828">
    <property type="entry name" value="Peptidase_S8_Ser-AS"/>
</dbReference>
<dbReference type="Proteomes" id="UP001141552">
    <property type="component" value="Unassembled WGS sequence"/>
</dbReference>
<keyword evidence="3" id="KW-0645">Protease</keyword>
<evidence type="ECO:0000259" key="8">
    <source>
        <dbReference type="Pfam" id="PF00082"/>
    </source>
</evidence>
<organism evidence="10 11">
    <name type="scientific">Turnera subulata</name>
    <dbReference type="NCBI Taxonomy" id="218843"/>
    <lineage>
        <taxon>Eukaryota</taxon>
        <taxon>Viridiplantae</taxon>
        <taxon>Streptophyta</taxon>
        <taxon>Embryophyta</taxon>
        <taxon>Tracheophyta</taxon>
        <taxon>Spermatophyta</taxon>
        <taxon>Magnoliopsida</taxon>
        <taxon>eudicotyledons</taxon>
        <taxon>Gunneridae</taxon>
        <taxon>Pentapetalae</taxon>
        <taxon>rosids</taxon>
        <taxon>fabids</taxon>
        <taxon>Malpighiales</taxon>
        <taxon>Passifloraceae</taxon>
        <taxon>Turnera</taxon>
    </lineage>
</organism>